<accession>A0A3P7V084</accession>
<keyword evidence="2" id="KW-1185">Reference proteome</keyword>
<dbReference type="Proteomes" id="UP000278807">
    <property type="component" value="Unassembled WGS sequence"/>
</dbReference>
<dbReference type="AlphaFoldDB" id="A0A3P7V084"/>
<dbReference type="EMBL" id="UZAE01001587">
    <property type="protein sequence ID" value="VDN98801.1"/>
    <property type="molecule type" value="Genomic_DNA"/>
</dbReference>
<evidence type="ECO:0000313" key="2">
    <source>
        <dbReference type="Proteomes" id="UP000278807"/>
    </source>
</evidence>
<gene>
    <name evidence="1" type="ORF">HNAJ_LOCUS2942</name>
</gene>
<name>A0A3P7V084_RODNA</name>
<reference evidence="1 2" key="1">
    <citation type="submission" date="2018-11" db="EMBL/GenBank/DDBJ databases">
        <authorList>
            <consortium name="Pathogen Informatics"/>
        </authorList>
    </citation>
    <scope>NUCLEOTIDE SEQUENCE [LARGE SCALE GENOMIC DNA]</scope>
</reference>
<evidence type="ECO:0000313" key="1">
    <source>
        <dbReference type="EMBL" id="VDN98801.1"/>
    </source>
</evidence>
<organism evidence="1 2">
    <name type="scientific">Rodentolepis nana</name>
    <name type="common">Dwarf tapeworm</name>
    <name type="synonym">Hymenolepis nana</name>
    <dbReference type="NCBI Taxonomy" id="102285"/>
    <lineage>
        <taxon>Eukaryota</taxon>
        <taxon>Metazoa</taxon>
        <taxon>Spiralia</taxon>
        <taxon>Lophotrochozoa</taxon>
        <taxon>Platyhelminthes</taxon>
        <taxon>Cestoda</taxon>
        <taxon>Eucestoda</taxon>
        <taxon>Cyclophyllidea</taxon>
        <taxon>Hymenolepididae</taxon>
        <taxon>Rodentolepis</taxon>
    </lineage>
</organism>
<sequence length="70" mass="7718">MRRCSLIRNRRARNSAFEAGSTVSRKVPHSEFVGVGEAIGSKPLGAPIIADVKRSFRFLISSFFFLSSNS</sequence>
<protein>
    <submittedName>
        <fullName evidence="1">Uncharacterized protein</fullName>
    </submittedName>
</protein>
<proteinExistence type="predicted"/>